<evidence type="ECO:0000313" key="1">
    <source>
        <dbReference type="Proteomes" id="UP000050795"/>
    </source>
</evidence>
<dbReference type="Proteomes" id="UP000050795">
    <property type="component" value="Unassembled WGS sequence"/>
</dbReference>
<dbReference type="WBParaSite" id="TREG1_3940.1">
    <property type="protein sequence ID" value="TREG1_3940.1"/>
    <property type="gene ID" value="TREG1_3940"/>
</dbReference>
<keyword evidence="1" id="KW-1185">Reference proteome</keyword>
<reference evidence="1" key="1">
    <citation type="submission" date="2022-06" db="EMBL/GenBank/DDBJ databases">
        <authorList>
            <person name="Berger JAMES D."/>
            <person name="Berger JAMES D."/>
        </authorList>
    </citation>
    <scope>NUCLEOTIDE SEQUENCE [LARGE SCALE GENOMIC DNA]</scope>
</reference>
<accession>A0AA85JM21</accession>
<dbReference type="AlphaFoldDB" id="A0AA85JM21"/>
<name>A0AA85JM21_TRIRE</name>
<sequence length="78" mass="8703">MGVDSPNCQQHCFFLVIYCLESNSWWERRDALELISNHLKASTLPNGLVSQVTEGLYQVISPGTHSMLVIQAAGVLRE</sequence>
<evidence type="ECO:0000313" key="2">
    <source>
        <dbReference type="WBParaSite" id="TREG1_3940.1"/>
    </source>
</evidence>
<proteinExistence type="predicted"/>
<organism evidence="1 2">
    <name type="scientific">Trichobilharzia regenti</name>
    <name type="common">Nasal bird schistosome</name>
    <dbReference type="NCBI Taxonomy" id="157069"/>
    <lineage>
        <taxon>Eukaryota</taxon>
        <taxon>Metazoa</taxon>
        <taxon>Spiralia</taxon>
        <taxon>Lophotrochozoa</taxon>
        <taxon>Platyhelminthes</taxon>
        <taxon>Trematoda</taxon>
        <taxon>Digenea</taxon>
        <taxon>Strigeidida</taxon>
        <taxon>Schistosomatoidea</taxon>
        <taxon>Schistosomatidae</taxon>
        <taxon>Trichobilharzia</taxon>
    </lineage>
</organism>
<protein>
    <submittedName>
        <fullName evidence="2">Uncharacterized protein</fullName>
    </submittedName>
</protein>
<reference evidence="2" key="2">
    <citation type="submission" date="2023-11" db="UniProtKB">
        <authorList>
            <consortium name="WormBaseParasite"/>
        </authorList>
    </citation>
    <scope>IDENTIFICATION</scope>
</reference>